<comment type="similarity">
    <text evidence="2">Belongs to the carotenoid oxygenase family.</text>
</comment>
<evidence type="ECO:0000256" key="4">
    <source>
        <dbReference type="ARBA" id="ARBA00023004"/>
    </source>
</evidence>
<dbReference type="Pfam" id="PF03055">
    <property type="entry name" value="RPE65"/>
    <property type="match status" value="1"/>
</dbReference>
<proteinExistence type="inferred from homology"/>
<dbReference type="OrthoDB" id="407010at2759"/>
<dbReference type="EMBL" id="CVQI01023335">
    <property type="protein sequence ID" value="CRK30962.1"/>
    <property type="molecule type" value="Genomic_DNA"/>
</dbReference>
<evidence type="ECO:0000313" key="9">
    <source>
        <dbReference type="Proteomes" id="UP000045706"/>
    </source>
</evidence>
<keyword evidence="4" id="KW-0408">Iron</keyword>
<organism evidence="5 8">
    <name type="scientific">Verticillium longisporum</name>
    <name type="common">Verticillium dahliae var. longisporum</name>
    <dbReference type="NCBI Taxonomy" id="100787"/>
    <lineage>
        <taxon>Eukaryota</taxon>
        <taxon>Fungi</taxon>
        <taxon>Dikarya</taxon>
        <taxon>Ascomycota</taxon>
        <taxon>Pezizomycotina</taxon>
        <taxon>Sordariomycetes</taxon>
        <taxon>Hypocreomycetidae</taxon>
        <taxon>Glomerellales</taxon>
        <taxon>Plectosphaerellaceae</taxon>
        <taxon>Verticillium</taxon>
    </lineage>
</organism>
<accession>A0A0G4M262</accession>
<dbReference type="EMBL" id="CVQH01020740">
    <property type="protein sequence ID" value="CRK28364.1"/>
    <property type="molecule type" value="Genomic_DNA"/>
</dbReference>
<keyword evidence="3" id="KW-0479">Metal-binding</keyword>
<evidence type="ECO:0000313" key="6">
    <source>
        <dbReference type="EMBL" id="CRK30962.1"/>
    </source>
</evidence>
<dbReference type="AlphaFoldDB" id="A0A0G4M262"/>
<evidence type="ECO:0000256" key="2">
    <source>
        <dbReference type="ARBA" id="ARBA00006787"/>
    </source>
</evidence>
<evidence type="ECO:0000313" key="7">
    <source>
        <dbReference type="EMBL" id="KAG7143028.1"/>
    </source>
</evidence>
<dbReference type="GO" id="GO:0016702">
    <property type="term" value="F:oxidoreductase activity, acting on single donors with incorporation of molecular oxygen, incorporation of two atoms of oxygen"/>
    <property type="evidence" value="ECO:0007669"/>
    <property type="project" value="InterPro"/>
</dbReference>
<sequence length="124" mass="13968">MANGQPVHMDVSDITKPVMEMIEYEPDTPIQFFILELTGKYIATYAHKDDFMFFNSVNAYDYVDSGTGGVNVHVDLCIYEVNVVPYRAYNLSNVVDQTRPYQDGTLTRYEIAGVVTADIIKLGV</sequence>
<dbReference type="GO" id="GO:0046872">
    <property type="term" value="F:metal ion binding"/>
    <property type="evidence" value="ECO:0007669"/>
    <property type="project" value="UniProtKB-KW"/>
</dbReference>
<dbReference type="STRING" id="100787.A0A0G4M262"/>
<reference evidence="7" key="2">
    <citation type="journal article" date="2021" name="Mol. Plant Pathol.">
        <title>A 20-kb lineage-specific genomic region tames virulence in pathogenic amphidiploid Verticillium longisporum.</title>
        <authorList>
            <person name="Harting R."/>
            <person name="Starke J."/>
            <person name="Kusch H."/>
            <person name="Poggeler S."/>
            <person name="Maurus I."/>
            <person name="Schluter R."/>
            <person name="Landesfeind M."/>
            <person name="Bulla I."/>
            <person name="Nowrousian M."/>
            <person name="de Jonge R."/>
            <person name="Stahlhut G."/>
            <person name="Hoff K.J."/>
            <person name="Asshauer K.P."/>
            <person name="Thurmer A."/>
            <person name="Stanke M."/>
            <person name="Daniel R."/>
            <person name="Morgenstern B."/>
            <person name="Thomma B.P.H.J."/>
            <person name="Kronstad J.W."/>
            <person name="Braus-Stromeyer S.A."/>
            <person name="Braus G.H."/>
        </authorList>
    </citation>
    <scope>NUCLEOTIDE SEQUENCE</scope>
    <source>
        <strain evidence="7">Vl32</strain>
    </source>
</reference>
<dbReference type="Proteomes" id="UP000045706">
    <property type="component" value="Unassembled WGS sequence"/>
</dbReference>
<comment type="cofactor">
    <cofactor evidence="1">
        <name>Fe(2+)</name>
        <dbReference type="ChEBI" id="CHEBI:29033"/>
    </cofactor>
</comment>
<reference evidence="8 9" key="1">
    <citation type="submission" date="2015-05" db="EMBL/GenBank/DDBJ databases">
        <authorList>
            <person name="Fogelqvist Johan"/>
        </authorList>
    </citation>
    <scope>NUCLEOTIDE SEQUENCE [LARGE SCALE GENOMIC DNA]</scope>
    <source>
        <strain evidence="5">VL1</strain>
        <strain evidence="6">VL2</strain>
    </source>
</reference>
<evidence type="ECO:0000256" key="3">
    <source>
        <dbReference type="ARBA" id="ARBA00022723"/>
    </source>
</evidence>
<keyword evidence="8" id="KW-1185">Reference proteome</keyword>
<evidence type="ECO:0000256" key="1">
    <source>
        <dbReference type="ARBA" id="ARBA00001954"/>
    </source>
</evidence>
<evidence type="ECO:0000313" key="8">
    <source>
        <dbReference type="Proteomes" id="UP000044602"/>
    </source>
</evidence>
<dbReference type="InterPro" id="IPR004294">
    <property type="entry name" value="Carotenoid_Oase"/>
</dbReference>
<protein>
    <submittedName>
        <fullName evidence="5">Uncharacterized protein</fullName>
    </submittedName>
</protein>
<dbReference type="EMBL" id="JAEMWZ010000010">
    <property type="protein sequence ID" value="KAG7143028.1"/>
    <property type="molecule type" value="Genomic_DNA"/>
</dbReference>
<dbReference type="Proteomes" id="UP000044602">
    <property type="component" value="Unassembled WGS sequence"/>
</dbReference>
<dbReference type="Proteomes" id="UP000689129">
    <property type="component" value="Unassembled WGS sequence"/>
</dbReference>
<name>A0A0G4M262_VERLO</name>
<evidence type="ECO:0000313" key="5">
    <source>
        <dbReference type="EMBL" id="CRK28364.1"/>
    </source>
</evidence>
<gene>
    <name evidence="5" type="ORF">BN1708_015217</name>
    <name evidence="6" type="ORF">BN1723_003710</name>
    <name evidence="7" type="ORF">HYQ45_000652</name>
</gene>